<accession>A0A0A9GIV8</accession>
<feature type="coiled-coil region" evidence="1">
    <location>
        <begin position="417"/>
        <end position="536"/>
    </location>
</feature>
<protein>
    <recommendedName>
        <fullName evidence="3">DUF7653 domain-containing protein</fullName>
    </recommendedName>
</protein>
<dbReference type="AlphaFoldDB" id="A0A0A9GIV8"/>
<reference evidence="4" key="1">
    <citation type="submission" date="2014-09" db="EMBL/GenBank/DDBJ databases">
        <authorList>
            <person name="Magalhaes I.L.F."/>
            <person name="Oliveira U."/>
            <person name="Santos F.R."/>
            <person name="Vidigal T.H.D.A."/>
            <person name="Brescovit A.D."/>
            <person name="Santos A.J."/>
        </authorList>
    </citation>
    <scope>NUCLEOTIDE SEQUENCE</scope>
    <source>
        <tissue evidence="4">Shoot tissue taken approximately 20 cm above the soil surface</tissue>
    </source>
</reference>
<reference evidence="4" key="2">
    <citation type="journal article" date="2015" name="Data Brief">
        <title>Shoot transcriptome of the giant reed, Arundo donax.</title>
        <authorList>
            <person name="Barrero R.A."/>
            <person name="Guerrero F.D."/>
            <person name="Moolhuijzen P."/>
            <person name="Goolsby J.A."/>
            <person name="Tidwell J."/>
            <person name="Bellgard S.E."/>
            <person name="Bellgard M.I."/>
        </authorList>
    </citation>
    <scope>NUCLEOTIDE SEQUENCE</scope>
    <source>
        <tissue evidence="4">Shoot tissue taken approximately 20 cm above the soil surface</tissue>
    </source>
</reference>
<evidence type="ECO:0000259" key="3">
    <source>
        <dbReference type="Pfam" id="PF24670"/>
    </source>
</evidence>
<sequence length="933" mass="106695">MRRFFFFGSSNANSGDGNKTPGDDSRSKNKKTLEKCESNESSGSNGTRMSRSRSRRGKLNKKEPSNPKQLRRSMSFSSPARNSCLDERSFSFSGDIPCSLYNESDARHHAGDVDCYMWSQEGNPVLREHAIKVPKAHSAMENDSPGSRCCSCSAVHSPVSSPIALRCRSTRLSNLCNKNEVLDRYIDGGQEETILNEKQKQYSTTSMVSTLGRPPRPQSIVPSMRKSMKDILETYPIVDLKDACLQELAQEGEGDTCNIATSEHASVSDAFERIPHLEDYRSEGMTSVEDIYEDLQHVRPPNVICPSTCPTSGTVSRCSIADPCFRDAPKFFHDDDLNFAPEEQETDDKLLQRAKEVESRFIVPSGDEFELNMFRDKRLSSNDMLQLIQRLTEDRKHLAHELSSQIKARVTERFASKKQYRQSKKELDTRTRRLEKEKSEVQITLEREIDRRSQDWSVRLLRFQSEEERLHERVRELAEQNVSFQREVTFLEANKADASSKVASLELQNRKLNDELEKLQNEHENLHNSSIDLHNRLTEVAEEREHLQGYLKDKEGENRALHKVIARLQTTCNEHERTITGLRQGYKAELDKKSVECGNDKMSKSQAELIRLTGVEQKLRGEVRSCHLEVESLRRENIALLNRLQSAGSGSSFSLIRLDQELQARVENLQTKGLSLLDKISQLCSKLLDLIKHKRHENESFSDIDVLTVTDYTFEYQSIKGGIENLKRSLKIIKSILGEKQNVKEKSGETADEGSPSRELKDVGLKLKEEAMLSRVLKEVVLSKELDIEQLQSDLASSLRIQDVMRNEIQRVQDELSCITHKAKQLELQVSKKNESINEIQEDFQESAKELTALRGTLKTVTEERDLSWQEAKQLRRKVSIMQNEVVALKKKIESLEEDVLFKEGEISILQDSVNKPFDIICSPRSMREFDME</sequence>
<organism evidence="4">
    <name type="scientific">Arundo donax</name>
    <name type="common">Giant reed</name>
    <name type="synonym">Donax arundinaceus</name>
    <dbReference type="NCBI Taxonomy" id="35708"/>
    <lineage>
        <taxon>Eukaryota</taxon>
        <taxon>Viridiplantae</taxon>
        <taxon>Streptophyta</taxon>
        <taxon>Embryophyta</taxon>
        <taxon>Tracheophyta</taxon>
        <taxon>Spermatophyta</taxon>
        <taxon>Magnoliopsida</taxon>
        <taxon>Liliopsida</taxon>
        <taxon>Poales</taxon>
        <taxon>Poaceae</taxon>
        <taxon>PACMAD clade</taxon>
        <taxon>Arundinoideae</taxon>
        <taxon>Arundineae</taxon>
        <taxon>Arundo</taxon>
    </lineage>
</organism>
<dbReference type="PANTHER" id="PTHR47491:SF3">
    <property type="entry name" value="OS07G0686400 PROTEIN"/>
    <property type="match status" value="1"/>
</dbReference>
<feature type="compositionally biased region" description="Low complexity" evidence="2">
    <location>
        <begin position="7"/>
        <end position="18"/>
    </location>
</feature>
<feature type="coiled-coil region" evidence="1">
    <location>
        <begin position="872"/>
        <end position="906"/>
    </location>
</feature>
<dbReference type="PANTHER" id="PTHR47491">
    <property type="entry name" value="CAP-GLY DOMAIN LINKER"/>
    <property type="match status" value="1"/>
</dbReference>
<evidence type="ECO:0000256" key="1">
    <source>
        <dbReference type="SAM" id="Coils"/>
    </source>
</evidence>
<dbReference type="EMBL" id="GBRH01177308">
    <property type="protein sequence ID" value="JAE20588.1"/>
    <property type="molecule type" value="Transcribed_RNA"/>
</dbReference>
<name>A0A0A9GIV8_ARUDO</name>
<feature type="compositionally biased region" description="Polar residues" evidence="2">
    <location>
        <begin position="66"/>
        <end position="81"/>
    </location>
</feature>
<evidence type="ECO:0000313" key="4">
    <source>
        <dbReference type="EMBL" id="JAE20588.1"/>
    </source>
</evidence>
<feature type="coiled-coil region" evidence="1">
    <location>
        <begin position="809"/>
        <end position="843"/>
    </location>
</feature>
<feature type="compositionally biased region" description="Basic residues" evidence="2">
    <location>
        <begin position="50"/>
        <end position="59"/>
    </location>
</feature>
<evidence type="ECO:0000256" key="2">
    <source>
        <dbReference type="SAM" id="MobiDB-lite"/>
    </source>
</evidence>
<dbReference type="InterPro" id="IPR056070">
    <property type="entry name" value="DUF7653"/>
</dbReference>
<feature type="compositionally biased region" description="Basic and acidic residues" evidence="2">
    <location>
        <begin position="21"/>
        <end position="38"/>
    </location>
</feature>
<dbReference type="Pfam" id="PF24670">
    <property type="entry name" value="DUF7653"/>
    <property type="match status" value="1"/>
</dbReference>
<feature type="region of interest" description="Disordered" evidence="2">
    <location>
        <begin position="7"/>
        <end position="82"/>
    </location>
</feature>
<keyword evidence="1" id="KW-0175">Coiled coil</keyword>
<dbReference type="Gene3D" id="1.10.287.1490">
    <property type="match status" value="1"/>
</dbReference>
<proteinExistence type="predicted"/>
<feature type="domain" description="DUF7653" evidence="3">
    <location>
        <begin position="617"/>
        <end position="741"/>
    </location>
</feature>